<dbReference type="PANTHER" id="PTHR30290:SF38">
    <property type="entry name" value="D,D-DIPEPTIDE-BINDING PERIPLASMIC PROTEIN DDPA-RELATED"/>
    <property type="match status" value="1"/>
</dbReference>
<keyword evidence="5" id="KW-1185">Reference proteome</keyword>
<proteinExistence type="inferred from homology"/>
<dbReference type="EMBL" id="QETA01000002">
    <property type="protein sequence ID" value="PWF23909.1"/>
    <property type="molecule type" value="Genomic_DNA"/>
</dbReference>
<name>A0A2V1JYQ6_9BURK</name>
<dbReference type="PANTHER" id="PTHR30290">
    <property type="entry name" value="PERIPLASMIC BINDING COMPONENT OF ABC TRANSPORTER"/>
    <property type="match status" value="1"/>
</dbReference>
<dbReference type="Pfam" id="PF00496">
    <property type="entry name" value="SBP_bac_5"/>
    <property type="match status" value="1"/>
</dbReference>
<dbReference type="PIRSF" id="PIRSF002741">
    <property type="entry name" value="MppA"/>
    <property type="match status" value="1"/>
</dbReference>
<dbReference type="GO" id="GO:1904680">
    <property type="term" value="F:peptide transmembrane transporter activity"/>
    <property type="evidence" value="ECO:0007669"/>
    <property type="project" value="TreeGrafter"/>
</dbReference>
<accession>A0A2V1JYQ6</accession>
<protein>
    <submittedName>
        <fullName evidence="4">Peptide ABC transporter substrate-binding protein</fullName>
    </submittedName>
</protein>
<dbReference type="InterPro" id="IPR039424">
    <property type="entry name" value="SBP_5"/>
</dbReference>
<dbReference type="Gene3D" id="3.10.105.10">
    <property type="entry name" value="Dipeptide-binding Protein, Domain 3"/>
    <property type="match status" value="1"/>
</dbReference>
<comment type="caution">
    <text evidence="4">The sequence shown here is derived from an EMBL/GenBank/DDBJ whole genome shotgun (WGS) entry which is preliminary data.</text>
</comment>
<evidence type="ECO:0000256" key="1">
    <source>
        <dbReference type="ARBA" id="ARBA00005695"/>
    </source>
</evidence>
<dbReference type="Gene3D" id="3.40.190.10">
    <property type="entry name" value="Periplasmic binding protein-like II"/>
    <property type="match status" value="1"/>
</dbReference>
<dbReference type="InterPro" id="IPR030678">
    <property type="entry name" value="Peptide/Ni-bd"/>
</dbReference>
<dbReference type="GO" id="GO:0030288">
    <property type="term" value="C:outer membrane-bounded periplasmic space"/>
    <property type="evidence" value="ECO:0007669"/>
    <property type="project" value="UniProtKB-ARBA"/>
</dbReference>
<feature type="domain" description="Solute-binding protein family 5" evidence="3">
    <location>
        <begin position="104"/>
        <end position="474"/>
    </location>
</feature>
<dbReference type="RefSeq" id="WP_109061188.1">
    <property type="nucleotide sequence ID" value="NZ_QETA01000002.1"/>
</dbReference>
<dbReference type="Proteomes" id="UP000245212">
    <property type="component" value="Unassembled WGS sequence"/>
</dbReference>
<dbReference type="SUPFAM" id="SSF53850">
    <property type="entry name" value="Periplasmic binding protein-like II"/>
    <property type="match status" value="1"/>
</dbReference>
<evidence type="ECO:0000256" key="2">
    <source>
        <dbReference type="ARBA" id="ARBA00022729"/>
    </source>
</evidence>
<dbReference type="GO" id="GO:0043190">
    <property type="term" value="C:ATP-binding cassette (ABC) transporter complex"/>
    <property type="evidence" value="ECO:0007669"/>
    <property type="project" value="InterPro"/>
</dbReference>
<reference evidence="5" key="1">
    <citation type="submission" date="2018-05" db="EMBL/GenBank/DDBJ databases">
        <authorList>
            <person name="Li Y."/>
        </authorList>
    </citation>
    <scope>NUCLEOTIDE SEQUENCE [LARGE SCALE GENOMIC DNA]</scope>
    <source>
        <strain evidence="5">3d-2-2</strain>
    </source>
</reference>
<evidence type="ECO:0000313" key="5">
    <source>
        <dbReference type="Proteomes" id="UP000245212"/>
    </source>
</evidence>
<dbReference type="AlphaFoldDB" id="A0A2V1JYQ6"/>
<dbReference type="InterPro" id="IPR000914">
    <property type="entry name" value="SBP_5_dom"/>
</dbReference>
<comment type="similarity">
    <text evidence="1">Belongs to the bacterial solute-binding protein 5 family.</text>
</comment>
<gene>
    <name evidence="4" type="ORF">DD235_06140</name>
</gene>
<evidence type="ECO:0000313" key="4">
    <source>
        <dbReference type="EMBL" id="PWF23909.1"/>
    </source>
</evidence>
<organism evidence="4 5">
    <name type="scientific">Corticimicrobacter populi</name>
    <dbReference type="NCBI Taxonomy" id="2175229"/>
    <lineage>
        <taxon>Bacteria</taxon>
        <taxon>Pseudomonadati</taxon>
        <taxon>Pseudomonadota</taxon>
        <taxon>Betaproteobacteria</taxon>
        <taxon>Burkholderiales</taxon>
        <taxon>Alcaligenaceae</taxon>
        <taxon>Corticimicrobacter</taxon>
    </lineage>
</organism>
<sequence>MERNTLFEGRIAAPLTVVATAHGRRRPVWQSGRRLAGLVAAGILALGLDAAEPVRAADAPNELRVIAHSNITMLDPIWTTAYLTRNFGYMVYDTLFGTDAEGRIQPQMVQDWTVSDDGLTWTFTLREGLKFHDGEPVTSADVIMSLRRWASRDTLGGLLEQSLDHYDLLDDRTFQLVLAQPFGMVLEALGKPSSNVPFIMPERVARTPGDQQIREAIGSGPYRFVESEFRPGESVLFVRNEDYVPRDEPPSGTAGGKQVYVDQVKWLIIRDPQTQLNALLNGEADILEQPAFEQYPVLAADPDIEIVNAQPAGLQYSMRFNFKHPPFDNPEIRRAAMLSLGQEQFLKTQVGIADYYRFCTSMFPCGTPFASEQTGGYTGRADPAAARALLEKAGYQGEPVVLLQPTDLSHINKLPLVARQQLERAGFKVDLQSMDWQTLVSRRARQDAPAQGGWNLFLTAWVAEDILNPLTMAMMNARGDQGWFGWQDDPELERIKREFARATTDADKKQWAERAQLRAFETASHVPLGQYIVPPAVRKGVTGIVPAGAQVYWNIRKDPQGE</sequence>
<dbReference type="CDD" id="cd08502">
    <property type="entry name" value="PBP2_NikA_DppA_OppA_like_16"/>
    <property type="match status" value="1"/>
</dbReference>
<keyword evidence="2" id="KW-0732">Signal</keyword>
<evidence type="ECO:0000259" key="3">
    <source>
        <dbReference type="Pfam" id="PF00496"/>
    </source>
</evidence>
<dbReference type="Gene3D" id="3.90.76.10">
    <property type="entry name" value="Dipeptide-binding Protein, Domain 1"/>
    <property type="match status" value="1"/>
</dbReference>
<dbReference type="GO" id="GO:0015833">
    <property type="term" value="P:peptide transport"/>
    <property type="evidence" value="ECO:0007669"/>
    <property type="project" value="TreeGrafter"/>
</dbReference>